<gene>
    <name evidence="1" type="ORF">HPLM_LOCUS19223</name>
</gene>
<reference evidence="3" key="1">
    <citation type="submission" date="2017-02" db="UniProtKB">
        <authorList>
            <consortium name="WormBaseParasite"/>
        </authorList>
    </citation>
    <scope>IDENTIFICATION</scope>
</reference>
<dbReference type="OrthoDB" id="6137736at2759"/>
<name>A0A0N4X4D9_HAEPC</name>
<dbReference type="AlphaFoldDB" id="A0A0N4X4D9"/>
<dbReference type="WBParaSite" id="HPLM_0001923101-mRNA-1">
    <property type="protein sequence ID" value="HPLM_0001923101-mRNA-1"/>
    <property type="gene ID" value="HPLM_0001923101"/>
</dbReference>
<dbReference type="EMBL" id="UZAF01021142">
    <property type="protein sequence ID" value="VDO75836.1"/>
    <property type="molecule type" value="Genomic_DNA"/>
</dbReference>
<keyword evidence="2" id="KW-1185">Reference proteome</keyword>
<protein>
    <submittedName>
        <fullName evidence="3">HTH CENPB-type domain-containing protein</fullName>
    </submittedName>
</protein>
<evidence type="ECO:0000313" key="3">
    <source>
        <dbReference type="WBParaSite" id="HPLM_0001923101-mRNA-1"/>
    </source>
</evidence>
<evidence type="ECO:0000313" key="2">
    <source>
        <dbReference type="Proteomes" id="UP000268014"/>
    </source>
</evidence>
<sequence>MAARIALDPKRVKLPFDRGICDAIGPFIVFNSTSRSWYKKFKNGHFDWTEEPRSRRLAELNDDYLLKLVEEDSKFSIHQLKQEFIAVTTQSCPFASRWKDMDIRRYG</sequence>
<proteinExistence type="predicted"/>
<evidence type="ECO:0000313" key="1">
    <source>
        <dbReference type="EMBL" id="VDO75836.1"/>
    </source>
</evidence>
<accession>A0A0N4X4D9</accession>
<reference evidence="1 2" key="2">
    <citation type="submission" date="2018-11" db="EMBL/GenBank/DDBJ databases">
        <authorList>
            <consortium name="Pathogen Informatics"/>
        </authorList>
    </citation>
    <scope>NUCLEOTIDE SEQUENCE [LARGE SCALE GENOMIC DNA]</scope>
    <source>
        <strain evidence="1 2">MHpl1</strain>
    </source>
</reference>
<dbReference type="Proteomes" id="UP000268014">
    <property type="component" value="Unassembled WGS sequence"/>
</dbReference>
<organism evidence="3">
    <name type="scientific">Haemonchus placei</name>
    <name type="common">Barber's pole worm</name>
    <dbReference type="NCBI Taxonomy" id="6290"/>
    <lineage>
        <taxon>Eukaryota</taxon>
        <taxon>Metazoa</taxon>
        <taxon>Ecdysozoa</taxon>
        <taxon>Nematoda</taxon>
        <taxon>Chromadorea</taxon>
        <taxon>Rhabditida</taxon>
        <taxon>Rhabditina</taxon>
        <taxon>Rhabditomorpha</taxon>
        <taxon>Strongyloidea</taxon>
        <taxon>Trichostrongylidae</taxon>
        <taxon>Haemonchus</taxon>
    </lineage>
</organism>